<keyword evidence="2" id="KW-0812">Transmembrane</keyword>
<accession>A0A7Y9B1B2</accession>
<evidence type="ECO:0000313" key="4">
    <source>
        <dbReference type="EMBL" id="NWO24004.1"/>
    </source>
</evidence>
<name>A0A7Y9B1B2_9FIRM</name>
<gene>
    <name evidence="4" type="ORF">HW270_08070</name>
</gene>
<evidence type="ECO:0000256" key="1">
    <source>
        <dbReference type="SAM" id="MobiDB-lite"/>
    </source>
</evidence>
<dbReference type="RefSeq" id="WP_178978809.1">
    <property type="nucleotide sequence ID" value="NZ_JABXYR010000002.1"/>
</dbReference>
<reference evidence="4 5" key="1">
    <citation type="submission" date="2020-06" db="EMBL/GenBank/DDBJ databases">
        <title>Mogibacterium timidum strain W9173 genomic sequence.</title>
        <authorList>
            <person name="Wade W.G."/>
            <person name="Johnston C.D."/>
            <person name="Chen T."/>
            <person name="Dewhirst F.E."/>
        </authorList>
    </citation>
    <scope>NUCLEOTIDE SEQUENCE [LARGE SCALE GENOMIC DNA]</scope>
    <source>
        <strain evidence="4 5">W9173</strain>
    </source>
</reference>
<evidence type="ECO:0008006" key="6">
    <source>
        <dbReference type="Google" id="ProtNLM"/>
    </source>
</evidence>
<keyword evidence="2" id="KW-0472">Membrane</keyword>
<evidence type="ECO:0000256" key="2">
    <source>
        <dbReference type="SAM" id="Phobius"/>
    </source>
</evidence>
<feature type="transmembrane region" description="Helical" evidence="2">
    <location>
        <begin position="783"/>
        <end position="803"/>
    </location>
</feature>
<evidence type="ECO:0000256" key="3">
    <source>
        <dbReference type="SAM" id="SignalP"/>
    </source>
</evidence>
<sequence length="810" mass="87744">MKKTWPKKLLTAALTSSMMVSMCAVNLFAVTGDQVAKDKVYVGTGSVEADPNSVWSGYDITLQMEVKGGVIKSVTCTPAANMDKMNKGYVDLTRMQLASLIGKPATAKSVNELVDTNTGATYSLKSAKKIAAKIMQNAEAADASGSNPGTNPGTNPGGSTNPGGNTGTTTPSLDGIGDNDYIYGKLDVPYADFYYGELKELHSGTQTMDLSAADKASGMRGAGRYDAVTSATKNKAKRFPTTYYEETSKTVEILGIKDTSVAIRKGLYLEAMKAIKDGKTSNNPLLEMVKKFRLNENPGQATPEYKILNGDGTLNATTTQKILDQAAKAEVGTGSPWGNYLVNVQSEKIPSSDDIEGIIVKTSDGKQYGMEHLENIWLRANEFSFAVKPGFVEPHGNTVDYKRHEGLQGATITQIRYLIRNKADLVINTNVLCKTLLSEGQGATINDEQFKDGVVVKPVLKTPAGSNYKLVSVKKGRTTLDKDIDYTVEGNNIVIKDTGKTGIGQYSVTYSDDKYEDINASFILRSKYKDGEVKLVDNKLTLPEGLSREAYADSIGSILIDGKRVRANNLMKDLFNEDGSVNFALKLKGRDGKETPLFTKGAAGVYTIELVSQGYPSVKSMVIAPGTKEVTAYAADSEHAVKMSFLGYKLNGYNLNGYEYEAYDISYRDATDNAVEPAAGQKVKVRIELRKVEPSKLEIFHDKGNKVLEKIKDYKVIDGKKIEFETDKFSTFIFANRTGSSVTPNNGNNSGGTATVDSGKSNVKKTRLIKRSGIVRTGDSSAIIAYAFSMAAAVLLVIVVVIARRRKSVR</sequence>
<keyword evidence="2" id="KW-1133">Transmembrane helix</keyword>
<comment type="caution">
    <text evidence="4">The sequence shown here is derived from an EMBL/GenBank/DDBJ whole genome shotgun (WGS) entry which is preliminary data.</text>
</comment>
<feature type="region of interest" description="Disordered" evidence="1">
    <location>
        <begin position="141"/>
        <end position="173"/>
    </location>
</feature>
<dbReference type="EMBL" id="JABXYR010000002">
    <property type="protein sequence ID" value="NWO24004.1"/>
    <property type="molecule type" value="Genomic_DNA"/>
</dbReference>
<organism evidence="4 5">
    <name type="scientific">Mogibacterium timidum</name>
    <dbReference type="NCBI Taxonomy" id="35519"/>
    <lineage>
        <taxon>Bacteria</taxon>
        <taxon>Bacillati</taxon>
        <taxon>Bacillota</taxon>
        <taxon>Clostridia</taxon>
        <taxon>Peptostreptococcales</taxon>
        <taxon>Anaerovoracaceae</taxon>
        <taxon>Mogibacterium</taxon>
    </lineage>
</organism>
<feature type="compositionally biased region" description="Low complexity" evidence="1">
    <location>
        <begin position="144"/>
        <end position="159"/>
    </location>
</feature>
<protein>
    <recommendedName>
        <fullName evidence="6">FMN-binding domain-containing protein</fullName>
    </recommendedName>
</protein>
<keyword evidence="3" id="KW-0732">Signal</keyword>
<feature type="chain" id="PRO_5031084729" description="FMN-binding domain-containing protein" evidence="3">
    <location>
        <begin position="30"/>
        <end position="810"/>
    </location>
</feature>
<dbReference type="Proteomes" id="UP000526307">
    <property type="component" value="Unassembled WGS sequence"/>
</dbReference>
<proteinExistence type="predicted"/>
<evidence type="ECO:0000313" key="5">
    <source>
        <dbReference type="Proteomes" id="UP000526307"/>
    </source>
</evidence>
<keyword evidence="5" id="KW-1185">Reference proteome</keyword>
<dbReference type="AlphaFoldDB" id="A0A7Y9B1B2"/>
<feature type="signal peptide" evidence="3">
    <location>
        <begin position="1"/>
        <end position="29"/>
    </location>
</feature>